<evidence type="ECO:0008006" key="4">
    <source>
        <dbReference type="Google" id="ProtNLM"/>
    </source>
</evidence>
<feature type="region of interest" description="Disordered" evidence="1">
    <location>
        <begin position="63"/>
        <end position="91"/>
    </location>
</feature>
<dbReference type="EMBL" id="BAABBA010000023">
    <property type="protein sequence ID" value="GAA3509272.1"/>
    <property type="molecule type" value="Genomic_DNA"/>
</dbReference>
<keyword evidence="3" id="KW-1185">Reference proteome</keyword>
<organism evidence="2 3">
    <name type="scientific">Georgenia daeguensis</name>
    <dbReference type="NCBI Taxonomy" id="908355"/>
    <lineage>
        <taxon>Bacteria</taxon>
        <taxon>Bacillati</taxon>
        <taxon>Actinomycetota</taxon>
        <taxon>Actinomycetes</taxon>
        <taxon>Micrococcales</taxon>
        <taxon>Bogoriellaceae</taxon>
        <taxon>Georgenia</taxon>
    </lineage>
</organism>
<evidence type="ECO:0000313" key="3">
    <source>
        <dbReference type="Proteomes" id="UP001499841"/>
    </source>
</evidence>
<proteinExistence type="predicted"/>
<sequence length="239" mass="25833">MGQVRCGLLRVSHQTSSSSGPQPPGAPLLRRVLLQPGEPVRAEASRKSLTLVELAVGDGITEPRPARLREASSAPARPAPSREAARAAMGEDDVVRRTIPAPADETFTLLTDLRGHHRWIPLTTTDAPPPPARPGDALIALTAGIFPDRMQVEEVRPPSDDGAPGVLVVRKLGPVLLGRVEITVEPVGPDACTVDWREDVWLRGPLPRQLTRLPLTPPLEAMTALALRRVERQIAERAR</sequence>
<evidence type="ECO:0000256" key="1">
    <source>
        <dbReference type="SAM" id="MobiDB-lite"/>
    </source>
</evidence>
<reference evidence="3" key="1">
    <citation type="journal article" date="2019" name="Int. J. Syst. Evol. Microbiol.">
        <title>The Global Catalogue of Microorganisms (GCM) 10K type strain sequencing project: providing services to taxonomists for standard genome sequencing and annotation.</title>
        <authorList>
            <consortium name="The Broad Institute Genomics Platform"/>
            <consortium name="The Broad Institute Genome Sequencing Center for Infectious Disease"/>
            <person name="Wu L."/>
            <person name="Ma J."/>
        </authorList>
    </citation>
    <scope>NUCLEOTIDE SEQUENCE [LARGE SCALE GENOMIC DNA]</scope>
    <source>
        <strain evidence="3">JCM 17459</strain>
    </source>
</reference>
<evidence type="ECO:0000313" key="2">
    <source>
        <dbReference type="EMBL" id="GAA3509272.1"/>
    </source>
</evidence>
<dbReference type="CDD" id="cd07812">
    <property type="entry name" value="SRPBCC"/>
    <property type="match status" value="1"/>
</dbReference>
<dbReference type="InterPro" id="IPR019587">
    <property type="entry name" value="Polyketide_cyclase/dehydratase"/>
</dbReference>
<dbReference type="Pfam" id="PF10604">
    <property type="entry name" value="Polyketide_cyc2"/>
    <property type="match status" value="1"/>
</dbReference>
<dbReference type="Gene3D" id="3.30.530.20">
    <property type="match status" value="1"/>
</dbReference>
<gene>
    <name evidence="2" type="ORF">GCM10022262_35640</name>
</gene>
<name>A0ABP6UIU7_9MICO</name>
<dbReference type="InterPro" id="IPR023393">
    <property type="entry name" value="START-like_dom_sf"/>
</dbReference>
<comment type="caution">
    <text evidence="2">The sequence shown here is derived from an EMBL/GenBank/DDBJ whole genome shotgun (WGS) entry which is preliminary data.</text>
</comment>
<dbReference type="SUPFAM" id="SSF55961">
    <property type="entry name" value="Bet v1-like"/>
    <property type="match status" value="1"/>
</dbReference>
<feature type="compositionally biased region" description="Low complexity" evidence="1">
    <location>
        <begin position="71"/>
        <end position="88"/>
    </location>
</feature>
<accession>A0ABP6UIU7</accession>
<dbReference type="Proteomes" id="UP001499841">
    <property type="component" value="Unassembled WGS sequence"/>
</dbReference>
<protein>
    <recommendedName>
        <fullName evidence="4">SRPBCC family protein</fullName>
    </recommendedName>
</protein>